<sequence>MALIETEEDIIQYFGAHLVDIHSEKVANFEDDYPTYAVKANETSLEKDSEFLFELKYQGYSLLSAKKIWRQKGQSILVNSSILSEHKIVRAERESFQKNESLLERIKLRFNGPEGDYYELFITGNSDSFPLIIITNDPGTLASNWDYKPQVDLSDFFQPLLSRSHTSTTSTTKVESPNLKTLGIVGYVSFNLFAQGLWFFSSLNYSVKHPEHPRDPFLSMRVVSWLLGFPIIPVQEVIAQTIYYLVAKKFAGLELFRVFEDSNNSPHTPINTQKIQTYGGL</sequence>
<dbReference type="Proteomes" id="UP000028073">
    <property type="component" value="Unassembled WGS sequence"/>
</dbReference>
<proteinExistence type="predicted"/>
<accession>A0A081NDC5</accession>
<dbReference type="AlphaFoldDB" id="A0A081NDC5"/>
<name>A0A081NDC5_9GAMM</name>
<evidence type="ECO:0000313" key="2">
    <source>
        <dbReference type="Proteomes" id="UP000028073"/>
    </source>
</evidence>
<comment type="caution">
    <text evidence="1">The sequence shown here is derived from an EMBL/GenBank/DDBJ whole genome shotgun (WGS) entry which is preliminary data.</text>
</comment>
<gene>
    <name evidence="1" type="ORF">GZ78_21545</name>
</gene>
<dbReference type="RefSeq" id="WP_034839996.1">
    <property type="nucleotide sequence ID" value="NZ_JOKH01000005.1"/>
</dbReference>
<organism evidence="1 2">
    <name type="scientific">Endozoicomonas numazuensis</name>
    <dbReference type="NCBI Taxonomy" id="1137799"/>
    <lineage>
        <taxon>Bacteria</taxon>
        <taxon>Pseudomonadati</taxon>
        <taxon>Pseudomonadota</taxon>
        <taxon>Gammaproteobacteria</taxon>
        <taxon>Oceanospirillales</taxon>
        <taxon>Endozoicomonadaceae</taxon>
        <taxon>Endozoicomonas</taxon>
    </lineage>
</organism>
<reference evidence="1 2" key="1">
    <citation type="submission" date="2014-06" db="EMBL/GenBank/DDBJ databases">
        <title>Whole Genome Sequences of Three Symbiotic Endozoicomonas Bacteria.</title>
        <authorList>
            <person name="Neave M.J."/>
            <person name="Apprill A."/>
            <person name="Voolstra C.R."/>
        </authorList>
    </citation>
    <scope>NUCLEOTIDE SEQUENCE [LARGE SCALE GENOMIC DNA]</scope>
    <source>
        <strain evidence="1 2">DSM 25634</strain>
    </source>
</reference>
<dbReference type="STRING" id="1137799.GZ78_21545"/>
<dbReference type="EMBL" id="JOKH01000005">
    <property type="protein sequence ID" value="KEQ16448.1"/>
    <property type="molecule type" value="Genomic_DNA"/>
</dbReference>
<protein>
    <submittedName>
        <fullName evidence="1">Uncharacterized protein</fullName>
    </submittedName>
</protein>
<evidence type="ECO:0000313" key="1">
    <source>
        <dbReference type="EMBL" id="KEQ16448.1"/>
    </source>
</evidence>
<keyword evidence="2" id="KW-1185">Reference proteome</keyword>